<feature type="transmembrane region" description="Helical" evidence="1">
    <location>
        <begin position="208"/>
        <end position="231"/>
    </location>
</feature>
<gene>
    <name evidence="2" type="ORF">SAMN05216559_2467</name>
</gene>
<keyword evidence="1" id="KW-0472">Membrane</keyword>
<organism evidence="2 3">
    <name type="scientific">Halomicrobium zhouii</name>
    <dbReference type="NCBI Taxonomy" id="767519"/>
    <lineage>
        <taxon>Archaea</taxon>
        <taxon>Methanobacteriati</taxon>
        <taxon>Methanobacteriota</taxon>
        <taxon>Stenosarchaea group</taxon>
        <taxon>Halobacteria</taxon>
        <taxon>Halobacteriales</taxon>
        <taxon>Haloarculaceae</taxon>
        <taxon>Halomicrobium</taxon>
    </lineage>
</organism>
<keyword evidence="1" id="KW-1133">Transmembrane helix</keyword>
<dbReference type="Proteomes" id="UP000199062">
    <property type="component" value="Unassembled WGS sequence"/>
</dbReference>
<evidence type="ECO:0000256" key="1">
    <source>
        <dbReference type="SAM" id="Phobius"/>
    </source>
</evidence>
<dbReference type="InterPro" id="IPR025695">
    <property type="entry name" value="DoxX-like"/>
</dbReference>
<protein>
    <submittedName>
        <fullName evidence="2">DoxX-like family protein</fullName>
    </submittedName>
</protein>
<dbReference type="EMBL" id="FOZK01000002">
    <property type="protein sequence ID" value="SFS01234.1"/>
    <property type="molecule type" value="Genomic_DNA"/>
</dbReference>
<keyword evidence="1" id="KW-0812">Transmembrane</keyword>
<evidence type="ECO:0000313" key="2">
    <source>
        <dbReference type="EMBL" id="SFS01234.1"/>
    </source>
</evidence>
<dbReference type="SUPFAM" id="SSF55961">
    <property type="entry name" value="Bet v1-like"/>
    <property type="match status" value="1"/>
</dbReference>
<sequence>MSGTELYIETWVDADVEDLWGATQEPDQHERWDLRFTDIDYLPRPDESEPQQFDYETRIGFGIGVAGGGESTGERADGGERTSALRFWSDDPKSLITEGNGYWKYLPEDGGVRFLTAYNYDTRFGRLGSVFDRFVFRPLMVWATAWSFDRLRLWLESDVSPEASMRQAIVHAVARLSLAVVWVYQGLVPKLLGPHPVERELSAALLPAGLPVDGTIQALGAAEVGFGLLLLVAWHRRLAFPASALLTVALVGAGLVANPGLLAHPLSSIPLGVAMLGLAAVGYAAGEELPSARRCITDRTESDLQ</sequence>
<reference evidence="2 3" key="1">
    <citation type="submission" date="2016-10" db="EMBL/GenBank/DDBJ databases">
        <authorList>
            <person name="de Groot N.N."/>
        </authorList>
    </citation>
    <scope>NUCLEOTIDE SEQUENCE [LARGE SCALE GENOMIC DNA]</scope>
    <source>
        <strain evidence="2 3">CGMCC 1.10457</strain>
    </source>
</reference>
<feature type="transmembrane region" description="Helical" evidence="1">
    <location>
        <begin position="238"/>
        <end position="257"/>
    </location>
</feature>
<dbReference type="Pfam" id="PF13781">
    <property type="entry name" value="DoxX_3"/>
    <property type="match status" value="1"/>
</dbReference>
<proteinExistence type="predicted"/>
<dbReference type="RefSeq" id="WP_089816803.1">
    <property type="nucleotide sequence ID" value="NZ_FOZK01000002.1"/>
</dbReference>
<dbReference type="OrthoDB" id="374987at2157"/>
<accession>A0A1I6LCT8</accession>
<keyword evidence="3" id="KW-1185">Reference proteome</keyword>
<evidence type="ECO:0000313" key="3">
    <source>
        <dbReference type="Proteomes" id="UP000199062"/>
    </source>
</evidence>
<name>A0A1I6LCT8_9EURY</name>
<dbReference type="AlphaFoldDB" id="A0A1I6LCT8"/>
<feature type="transmembrane region" description="Helical" evidence="1">
    <location>
        <begin position="269"/>
        <end position="286"/>
    </location>
</feature>
<dbReference type="STRING" id="767519.SAMN05216559_2467"/>